<accession>A0A3P7IJP2</accession>
<dbReference type="EMBL" id="UYYB01007351">
    <property type="protein sequence ID" value="VDM68023.1"/>
    <property type="molecule type" value="Genomic_DNA"/>
</dbReference>
<organism evidence="1 2">
    <name type="scientific">Strongylus vulgaris</name>
    <name type="common">Blood worm</name>
    <dbReference type="NCBI Taxonomy" id="40348"/>
    <lineage>
        <taxon>Eukaryota</taxon>
        <taxon>Metazoa</taxon>
        <taxon>Ecdysozoa</taxon>
        <taxon>Nematoda</taxon>
        <taxon>Chromadorea</taxon>
        <taxon>Rhabditida</taxon>
        <taxon>Rhabditina</taxon>
        <taxon>Rhabditomorpha</taxon>
        <taxon>Strongyloidea</taxon>
        <taxon>Strongylidae</taxon>
        <taxon>Strongylus</taxon>
    </lineage>
</organism>
<proteinExistence type="predicted"/>
<evidence type="ECO:0000313" key="2">
    <source>
        <dbReference type="Proteomes" id="UP000270094"/>
    </source>
</evidence>
<sequence length="74" mass="8512">MSGEEYEEYPPKVAENLLVDISLSVEYMRRVAKSKKKKEGIESQIGSSDLEMPLIRRIPVLLWISKIESCITQQ</sequence>
<protein>
    <submittedName>
        <fullName evidence="1">Uncharacterized protein</fullName>
    </submittedName>
</protein>
<dbReference type="AlphaFoldDB" id="A0A3P7IJP2"/>
<name>A0A3P7IJP2_STRVU</name>
<dbReference type="Proteomes" id="UP000270094">
    <property type="component" value="Unassembled WGS sequence"/>
</dbReference>
<reference evidence="1 2" key="1">
    <citation type="submission" date="2018-11" db="EMBL/GenBank/DDBJ databases">
        <authorList>
            <consortium name="Pathogen Informatics"/>
        </authorList>
    </citation>
    <scope>NUCLEOTIDE SEQUENCE [LARGE SCALE GENOMIC DNA]</scope>
</reference>
<keyword evidence="2" id="KW-1185">Reference proteome</keyword>
<gene>
    <name evidence="1" type="ORF">SVUK_LOCUS3021</name>
</gene>
<evidence type="ECO:0000313" key="1">
    <source>
        <dbReference type="EMBL" id="VDM68023.1"/>
    </source>
</evidence>